<dbReference type="Proteomes" id="UP000583929">
    <property type="component" value="Unassembled WGS sequence"/>
</dbReference>
<name>A0A7J6GGP1_CANSA</name>
<gene>
    <name evidence="2" type="ORF">G4B88_009577</name>
</gene>
<keyword evidence="3" id="KW-1185">Reference proteome</keyword>
<dbReference type="EMBL" id="JAATIQ010000112">
    <property type="protein sequence ID" value="KAF4381249.1"/>
    <property type="molecule type" value="Genomic_DNA"/>
</dbReference>
<organism evidence="2 3">
    <name type="scientific">Cannabis sativa</name>
    <name type="common">Hemp</name>
    <name type="synonym">Marijuana</name>
    <dbReference type="NCBI Taxonomy" id="3483"/>
    <lineage>
        <taxon>Eukaryota</taxon>
        <taxon>Viridiplantae</taxon>
        <taxon>Streptophyta</taxon>
        <taxon>Embryophyta</taxon>
        <taxon>Tracheophyta</taxon>
        <taxon>Spermatophyta</taxon>
        <taxon>Magnoliopsida</taxon>
        <taxon>eudicotyledons</taxon>
        <taxon>Gunneridae</taxon>
        <taxon>Pentapetalae</taxon>
        <taxon>rosids</taxon>
        <taxon>fabids</taxon>
        <taxon>Rosales</taxon>
        <taxon>Cannabaceae</taxon>
        <taxon>Cannabis</taxon>
    </lineage>
</organism>
<feature type="domain" description="Reverse transcriptase zinc-binding" evidence="1">
    <location>
        <begin position="5"/>
        <end position="70"/>
    </location>
</feature>
<dbReference type="Pfam" id="PF13966">
    <property type="entry name" value="zf-RVT"/>
    <property type="match status" value="1"/>
</dbReference>
<accession>A0A7J6GGP1</accession>
<reference evidence="2 3" key="1">
    <citation type="journal article" date="2020" name="bioRxiv">
        <title>Sequence and annotation of 42 cannabis genomes reveals extensive copy number variation in cannabinoid synthesis and pathogen resistance genes.</title>
        <authorList>
            <person name="Mckernan K.J."/>
            <person name="Helbert Y."/>
            <person name="Kane L.T."/>
            <person name="Ebling H."/>
            <person name="Zhang L."/>
            <person name="Liu B."/>
            <person name="Eaton Z."/>
            <person name="Mclaughlin S."/>
            <person name="Kingan S."/>
            <person name="Baybayan P."/>
            <person name="Concepcion G."/>
            <person name="Jordan M."/>
            <person name="Riva A."/>
            <person name="Barbazuk W."/>
            <person name="Harkins T."/>
        </authorList>
    </citation>
    <scope>NUCLEOTIDE SEQUENCE [LARGE SCALE GENOMIC DNA]</scope>
    <source>
        <strain evidence="3">cv. Jamaican Lion 4</strain>
        <tissue evidence="2">Leaf</tissue>
    </source>
</reference>
<comment type="caution">
    <text evidence="2">The sequence shown here is derived from an EMBL/GenBank/DDBJ whole genome shotgun (WGS) entry which is preliminary data.</text>
</comment>
<evidence type="ECO:0000313" key="3">
    <source>
        <dbReference type="Proteomes" id="UP000583929"/>
    </source>
</evidence>
<proteinExistence type="predicted"/>
<dbReference type="AlphaFoldDB" id="A0A7J6GGP1"/>
<evidence type="ECO:0000259" key="1">
    <source>
        <dbReference type="Pfam" id="PF13966"/>
    </source>
</evidence>
<sequence>MTNTVTYAGTDWNKLIMPKHRYIYWQVVNSQLLTRDNLSQFMTLSSTLCPIFECKNENHSHLFMNCIFGKMVFNEISIMVVSLSWEIKNLIKSRVLGLGIHKLSKENVYMKSVIESW</sequence>
<evidence type="ECO:0000313" key="2">
    <source>
        <dbReference type="EMBL" id="KAF4381249.1"/>
    </source>
</evidence>
<dbReference type="InterPro" id="IPR026960">
    <property type="entry name" value="RVT-Znf"/>
</dbReference>
<protein>
    <recommendedName>
        <fullName evidence="1">Reverse transcriptase zinc-binding domain-containing protein</fullName>
    </recommendedName>
</protein>